<gene>
    <name evidence="1" type="ORF">DRF60_16990</name>
</gene>
<dbReference type="Proteomes" id="UP000257030">
    <property type="component" value="Unassembled WGS sequence"/>
</dbReference>
<dbReference type="OrthoDB" id="9772295at2"/>
<dbReference type="RefSeq" id="WP_116013448.1">
    <property type="nucleotide sequence ID" value="NZ_QNUH01000018.1"/>
</dbReference>
<dbReference type="AlphaFoldDB" id="A0A3D9D9X8"/>
<keyword evidence="2" id="KW-1185">Reference proteome</keyword>
<sequence>MADLLLYNKHLLWRAGFGPGINQIGDLKNKSIKLWADDLFKEENFTEINYDTPDTFIQEDMMSGKTPAEQKKEMQRIIRQQNNELNLNFLDRMVNSKEQMREKMSFFWHGHFASRINNSKFNKQLLNTIRKDALGNFKDLLFEVSQSPAMLSFLNNQQNKKGHPNENFAREVMELFTMGRGNYTEKDIREGARAFTGWGYDKEGYFKERKNLHDEGTKTFLGKTGNFTGTDILNIILEQKATARFITTKIYKFFVNENVDSNIVEQLSTSFYNSGYDIKKLMSEIFSSSWFYDKKNIGNRIKSPIELIAGMMRMLPMNIQNPENLIVYQKLLGQMLLYPPNVAGWPSGRSWIDSSTLMLRLQIPQIWSGLRPLDYSPRQDDDIDMGMKSRETTLNKSFKNPNITIDWNRLEKVFADKKCEDYLIQNAKTLDMDSVKNFSDKSIKMNIINLMSTPEYQLC</sequence>
<reference evidence="1 2" key="1">
    <citation type="journal article" date="2010" name="Syst. Appl. Microbiol.">
        <title>Four new species of Chryseobacterium from the rhizosphere of coastal sand dune plants, Chryseobacterium elymi sp. nov., Chryseobacterium hagamense sp. nov., Chryseobacterium lathyri sp. nov. and Chryseobacterium rhizosphaerae sp. nov.</title>
        <authorList>
            <person name="Cho S.H."/>
            <person name="Lee K.S."/>
            <person name="Shin D.S."/>
            <person name="Han J.H."/>
            <person name="Park K.S."/>
            <person name="Lee C.H."/>
            <person name="Park K.H."/>
            <person name="Kim S.B."/>
        </authorList>
    </citation>
    <scope>NUCLEOTIDE SEQUENCE [LARGE SCALE GENOMIC DNA]</scope>
    <source>
        <strain evidence="1 2">KCTC 22547</strain>
    </source>
</reference>
<dbReference type="Pfam" id="PF08811">
    <property type="entry name" value="DUF1800"/>
    <property type="match status" value="1"/>
</dbReference>
<proteinExistence type="predicted"/>
<name>A0A3D9D9X8_9FLAO</name>
<dbReference type="EMBL" id="QNUH01000018">
    <property type="protein sequence ID" value="REC74812.1"/>
    <property type="molecule type" value="Genomic_DNA"/>
</dbReference>
<protein>
    <submittedName>
        <fullName evidence="1">DUF1800 domain-containing protein</fullName>
    </submittedName>
</protein>
<comment type="caution">
    <text evidence="1">The sequence shown here is derived from an EMBL/GenBank/DDBJ whole genome shotgun (WGS) entry which is preliminary data.</text>
</comment>
<organism evidence="1 2">
    <name type="scientific">Chryseobacterium elymi</name>
    <dbReference type="NCBI Taxonomy" id="395936"/>
    <lineage>
        <taxon>Bacteria</taxon>
        <taxon>Pseudomonadati</taxon>
        <taxon>Bacteroidota</taxon>
        <taxon>Flavobacteriia</taxon>
        <taxon>Flavobacteriales</taxon>
        <taxon>Weeksellaceae</taxon>
        <taxon>Chryseobacterium group</taxon>
        <taxon>Chryseobacterium</taxon>
    </lineage>
</organism>
<evidence type="ECO:0000313" key="2">
    <source>
        <dbReference type="Proteomes" id="UP000257030"/>
    </source>
</evidence>
<accession>A0A3D9D9X8</accession>
<dbReference type="InterPro" id="IPR014917">
    <property type="entry name" value="DUF1800"/>
</dbReference>
<evidence type="ECO:0000313" key="1">
    <source>
        <dbReference type="EMBL" id="REC74812.1"/>
    </source>
</evidence>